<gene>
    <name evidence="9" type="primary">LOC111437356</name>
</gene>
<dbReference type="Pfam" id="PF01852">
    <property type="entry name" value="START"/>
    <property type="match status" value="1"/>
</dbReference>
<evidence type="ECO:0000256" key="2">
    <source>
        <dbReference type="ARBA" id="ARBA00023125"/>
    </source>
</evidence>
<organism evidence="8 9">
    <name type="scientific">Cucurbita moschata</name>
    <name type="common">Winter crookneck squash</name>
    <name type="synonym">Cucurbita pepo var. moschata</name>
    <dbReference type="NCBI Taxonomy" id="3662"/>
    <lineage>
        <taxon>Eukaryota</taxon>
        <taxon>Viridiplantae</taxon>
        <taxon>Streptophyta</taxon>
        <taxon>Embryophyta</taxon>
        <taxon>Tracheophyta</taxon>
        <taxon>Spermatophyta</taxon>
        <taxon>Magnoliopsida</taxon>
        <taxon>eudicotyledons</taxon>
        <taxon>Gunneridae</taxon>
        <taxon>Pentapetalae</taxon>
        <taxon>rosids</taxon>
        <taxon>fabids</taxon>
        <taxon>Cucurbitales</taxon>
        <taxon>Cucurbitaceae</taxon>
        <taxon>Cucurbiteae</taxon>
        <taxon>Cucurbita</taxon>
    </lineage>
</organism>
<feature type="region of interest" description="Disordered" evidence="6">
    <location>
        <begin position="1"/>
        <end position="22"/>
    </location>
</feature>
<protein>
    <submittedName>
        <fullName evidence="9">Homeobox-leucine zipper protein ROC2-like</fullName>
    </submittedName>
</protein>
<keyword evidence="3" id="KW-0371">Homeobox</keyword>
<dbReference type="Proteomes" id="UP000504609">
    <property type="component" value="Unplaced"/>
</dbReference>
<evidence type="ECO:0000313" key="8">
    <source>
        <dbReference type="Proteomes" id="UP000504609"/>
    </source>
</evidence>
<keyword evidence="8" id="KW-1185">Reference proteome</keyword>
<name>A0A6J1ESL9_CUCMO</name>
<feature type="domain" description="START" evidence="7">
    <location>
        <begin position="127"/>
        <end position="297"/>
    </location>
</feature>
<keyword evidence="5" id="KW-0539">Nucleus</keyword>
<evidence type="ECO:0000256" key="3">
    <source>
        <dbReference type="ARBA" id="ARBA00023155"/>
    </source>
</evidence>
<evidence type="ECO:0000256" key="1">
    <source>
        <dbReference type="ARBA" id="ARBA00023015"/>
    </source>
</evidence>
<keyword evidence="2" id="KW-0238">DNA-binding</keyword>
<keyword evidence="1" id="KW-0805">Transcription regulation</keyword>
<dbReference type="GO" id="GO:0003677">
    <property type="term" value="F:DNA binding"/>
    <property type="evidence" value="ECO:0007669"/>
    <property type="project" value="UniProtKB-KW"/>
</dbReference>
<dbReference type="PANTHER" id="PTHR45654">
    <property type="entry name" value="HOMEOBOX-LEUCINE ZIPPER PROTEIN MERISTEM L1"/>
    <property type="match status" value="1"/>
</dbReference>
<reference evidence="9" key="1">
    <citation type="submission" date="2025-08" db="UniProtKB">
        <authorList>
            <consortium name="RefSeq"/>
        </authorList>
    </citation>
    <scope>IDENTIFICATION</scope>
    <source>
        <tissue evidence="9">Young leaves</tissue>
    </source>
</reference>
<accession>A0A6J1ESL9</accession>
<proteinExistence type="predicted"/>
<dbReference type="KEGG" id="cmos:111437356"/>
<dbReference type="InterPro" id="IPR002913">
    <property type="entry name" value="START_lipid-bd_dom"/>
</dbReference>
<feature type="compositionally biased region" description="Basic and acidic residues" evidence="6">
    <location>
        <begin position="1"/>
        <end position="21"/>
    </location>
</feature>
<keyword evidence="4" id="KW-0804">Transcription</keyword>
<evidence type="ECO:0000256" key="6">
    <source>
        <dbReference type="SAM" id="MobiDB-lite"/>
    </source>
</evidence>
<evidence type="ECO:0000256" key="5">
    <source>
        <dbReference type="ARBA" id="ARBA00023242"/>
    </source>
</evidence>
<evidence type="ECO:0000313" key="9">
    <source>
        <dbReference type="RefSeq" id="XP_022931046.1"/>
    </source>
</evidence>
<dbReference type="AlphaFoldDB" id="A0A6J1ESL9"/>
<dbReference type="PROSITE" id="PS50848">
    <property type="entry name" value="START"/>
    <property type="match status" value="1"/>
</dbReference>
<evidence type="ECO:0000259" key="7">
    <source>
        <dbReference type="PROSITE" id="PS50848"/>
    </source>
</evidence>
<dbReference type="GO" id="GO:0008289">
    <property type="term" value="F:lipid binding"/>
    <property type="evidence" value="ECO:0007669"/>
    <property type="project" value="InterPro"/>
</dbReference>
<sequence>MKHETETKFPKTEQLIHEPSVEQKYNQGEQYSPENGLSDPDMGSVVSPNISNYSCSMDILSNDELGFLELQNLNNIMKAAYKEFMTIAVTANAWVFHPPVVGSVEDIQEMFHTPPPQGSIVECSVVSVVFPVTSRLLTSIMMDAERWASMFSNIICYGSEEAVVAPLKTLWTTDTLEVILVNAEFRLPAEYLPRGRIRFLRFKKMIVPDTWAIFDVSTDYFDDAISDPAQKIAYRRRPSGVIIRQRGFHCEAIWIENSVVQEIDIPKNICSTFTSNFPLTAEHWVSMLSQNLKRRRSKVVTSEMFDEIHGLPNLLVIGDSLRKVYIETVSPFPREKTWDLFSDDKVRILRDMNAHSSGYPNDYIASTTIYIPQTPLRLLTYMDTNNVKLQWLSIKSQAQLKTSVVFFSEDESNCISLRAKVDTGDGEVVEALEFFVQETSLDEYCSFVISSRMSEADVHLSLIPRFCKESLCLRPSGFAIMPAGPGGLQSNASLVTICIRRELENMKVDRVIEEMSGYMNAVVDQITHIQSPNVVEDDLNSEWNNTTTL</sequence>
<dbReference type="PANTHER" id="PTHR45654:SF48">
    <property type="entry name" value="START DOMAIN-CONTAINING PROTEIN"/>
    <property type="match status" value="1"/>
</dbReference>
<evidence type="ECO:0000256" key="4">
    <source>
        <dbReference type="ARBA" id="ARBA00023163"/>
    </source>
</evidence>
<dbReference type="RefSeq" id="XP_022931046.1">
    <property type="nucleotide sequence ID" value="XM_023075278.1"/>
</dbReference>
<dbReference type="Pfam" id="PF25797">
    <property type="entry name" value="PDF2_C"/>
    <property type="match status" value="1"/>
</dbReference>
<dbReference type="InterPro" id="IPR042160">
    <property type="entry name" value="HD-Zip_IV"/>
</dbReference>
<dbReference type="InterPro" id="IPR057993">
    <property type="entry name" value="HD-Zip_IV_C"/>
</dbReference>
<dbReference type="GeneID" id="111437356"/>